<gene>
    <name evidence="1" type="ORF">BT96DRAFT_974604</name>
</gene>
<dbReference type="EMBL" id="ML769441">
    <property type="protein sequence ID" value="KAE9401872.1"/>
    <property type="molecule type" value="Genomic_DNA"/>
</dbReference>
<keyword evidence="2" id="KW-1185">Reference proteome</keyword>
<proteinExistence type="predicted"/>
<sequence>MLQATNAYAPGSSSSTPSASSMATICGASTCPAATLRALLSNFSSQCSDELTTSPNSNVVMLYDILYLNNPMYTALCSKSDSGSYCALASTTTTSSSAAAASVVAAAEDAQKYISDNGALNRTAFTNDSVPFMFLSSSGLTSAQCTTCTRNIMTSYINWESDSPYAPGLANSQLLSGQTALYNAMTTTCGSGFLSGAVQAAGGLGTGSKDNGSFKSTGFDIRTIAVALVSMLMASML</sequence>
<reference evidence="1" key="1">
    <citation type="journal article" date="2019" name="Environ. Microbiol.">
        <title>Fungal ecological strategies reflected in gene transcription - a case study of two litter decomposers.</title>
        <authorList>
            <person name="Barbi F."/>
            <person name="Kohler A."/>
            <person name="Barry K."/>
            <person name="Baskaran P."/>
            <person name="Daum C."/>
            <person name="Fauchery L."/>
            <person name="Ihrmark K."/>
            <person name="Kuo A."/>
            <person name="LaButti K."/>
            <person name="Lipzen A."/>
            <person name="Morin E."/>
            <person name="Grigoriev I.V."/>
            <person name="Henrissat B."/>
            <person name="Lindahl B."/>
            <person name="Martin F."/>
        </authorList>
    </citation>
    <scope>NUCLEOTIDE SEQUENCE</scope>
    <source>
        <strain evidence="1">JB14</strain>
    </source>
</reference>
<organism evidence="1 2">
    <name type="scientific">Gymnopus androsaceus JB14</name>
    <dbReference type="NCBI Taxonomy" id="1447944"/>
    <lineage>
        <taxon>Eukaryota</taxon>
        <taxon>Fungi</taxon>
        <taxon>Dikarya</taxon>
        <taxon>Basidiomycota</taxon>
        <taxon>Agaricomycotina</taxon>
        <taxon>Agaricomycetes</taxon>
        <taxon>Agaricomycetidae</taxon>
        <taxon>Agaricales</taxon>
        <taxon>Marasmiineae</taxon>
        <taxon>Omphalotaceae</taxon>
        <taxon>Gymnopus</taxon>
    </lineage>
</organism>
<name>A0A6A4HRW3_9AGAR</name>
<protein>
    <submittedName>
        <fullName evidence="1">Uncharacterized protein</fullName>
    </submittedName>
</protein>
<evidence type="ECO:0000313" key="1">
    <source>
        <dbReference type="EMBL" id="KAE9401872.1"/>
    </source>
</evidence>
<accession>A0A6A4HRW3</accession>
<dbReference type="OrthoDB" id="5588482at2759"/>
<dbReference type="AlphaFoldDB" id="A0A6A4HRW3"/>
<evidence type="ECO:0000313" key="2">
    <source>
        <dbReference type="Proteomes" id="UP000799118"/>
    </source>
</evidence>
<dbReference type="Proteomes" id="UP000799118">
    <property type="component" value="Unassembled WGS sequence"/>
</dbReference>